<dbReference type="RefSeq" id="WP_147050341.1">
    <property type="nucleotide sequence ID" value="NZ_BJZR01000005.1"/>
</dbReference>
<evidence type="ECO:0000313" key="2">
    <source>
        <dbReference type="Proteomes" id="UP000321155"/>
    </source>
</evidence>
<protein>
    <submittedName>
        <fullName evidence="1">Uncharacterized protein</fullName>
    </submittedName>
</protein>
<sequence>MTSPQAAPAFVVVPMLPAPDGRPRAGVVSTTVVPTAAAARELRDALGAAARPGTQVLPLTVEAVMAEGPTRTLSGIAGYRLVSRGARPVRLVERQVQELNAAAAARWAAGDEQATA</sequence>
<organism evidence="1 2">
    <name type="scientific">Kocuria flava</name>
    <dbReference type="NCBI Taxonomy" id="446860"/>
    <lineage>
        <taxon>Bacteria</taxon>
        <taxon>Bacillati</taxon>
        <taxon>Actinomycetota</taxon>
        <taxon>Actinomycetes</taxon>
        <taxon>Micrococcales</taxon>
        <taxon>Micrococcaceae</taxon>
        <taxon>Kocuria</taxon>
    </lineage>
</organism>
<evidence type="ECO:0000313" key="1">
    <source>
        <dbReference type="EMBL" id="GEO91042.1"/>
    </source>
</evidence>
<dbReference type="EMBL" id="BJZR01000005">
    <property type="protein sequence ID" value="GEO91042.1"/>
    <property type="molecule type" value="Genomic_DNA"/>
</dbReference>
<gene>
    <name evidence="1" type="ORF">KFL01_03480</name>
</gene>
<dbReference type="Proteomes" id="UP000321155">
    <property type="component" value="Unassembled WGS sequence"/>
</dbReference>
<name>A0ABQ0X0A6_9MICC</name>
<reference evidence="1 2" key="1">
    <citation type="submission" date="2019-07" db="EMBL/GenBank/DDBJ databases">
        <title>Whole genome shotgun sequence of Kocuria flava NBRC 107626.</title>
        <authorList>
            <person name="Hosoyama A."/>
            <person name="Uohara A."/>
            <person name="Ohji S."/>
            <person name="Ichikawa N."/>
        </authorList>
    </citation>
    <scope>NUCLEOTIDE SEQUENCE [LARGE SCALE GENOMIC DNA]</scope>
    <source>
        <strain evidence="1 2">NBRC 107626</strain>
    </source>
</reference>
<comment type="caution">
    <text evidence="1">The sequence shown here is derived from an EMBL/GenBank/DDBJ whole genome shotgun (WGS) entry which is preliminary data.</text>
</comment>
<accession>A0ABQ0X0A6</accession>
<proteinExistence type="predicted"/>
<keyword evidence="2" id="KW-1185">Reference proteome</keyword>